<dbReference type="Pfam" id="PF00881">
    <property type="entry name" value="Nitroreductase"/>
    <property type="match status" value="1"/>
</dbReference>
<feature type="domain" description="Nitroreductase" evidence="8">
    <location>
        <begin position="25"/>
        <end position="182"/>
    </location>
</feature>
<evidence type="ECO:0000256" key="7">
    <source>
        <dbReference type="ARBA" id="ARBA00023027"/>
    </source>
</evidence>
<evidence type="ECO:0000256" key="1">
    <source>
        <dbReference type="ARBA" id="ARBA00001917"/>
    </source>
</evidence>
<proteinExistence type="inferred from homology"/>
<dbReference type="EMBL" id="UOEC01000188">
    <property type="protein sequence ID" value="VAW01690.1"/>
    <property type="molecule type" value="Genomic_DNA"/>
</dbReference>
<evidence type="ECO:0000256" key="4">
    <source>
        <dbReference type="ARBA" id="ARBA00022643"/>
    </source>
</evidence>
<evidence type="ECO:0000256" key="5">
    <source>
        <dbReference type="ARBA" id="ARBA00022857"/>
    </source>
</evidence>
<comment type="cofactor">
    <cofactor evidence="1">
        <name>FMN</name>
        <dbReference type="ChEBI" id="CHEBI:58210"/>
    </cofactor>
</comment>
<keyword evidence="5" id="KW-0521">NADP</keyword>
<comment type="similarity">
    <text evidence="2">Belongs to the nitroreductase family.</text>
</comment>
<keyword evidence="7" id="KW-0520">NAD</keyword>
<evidence type="ECO:0000259" key="8">
    <source>
        <dbReference type="Pfam" id="PF00881"/>
    </source>
</evidence>
<evidence type="ECO:0000256" key="3">
    <source>
        <dbReference type="ARBA" id="ARBA00022630"/>
    </source>
</evidence>
<dbReference type="PANTHER" id="PTHR43821">
    <property type="entry name" value="NAD(P)H NITROREDUCTASE YDJA-RELATED"/>
    <property type="match status" value="1"/>
</dbReference>
<name>A0A3B0SBN5_9ZZZZ</name>
<gene>
    <name evidence="9" type="ORF">MNBD_ALPHA08-1108</name>
</gene>
<evidence type="ECO:0000313" key="9">
    <source>
        <dbReference type="EMBL" id="VAW01690.1"/>
    </source>
</evidence>
<dbReference type="InterPro" id="IPR000415">
    <property type="entry name" value="Nitroreductase-like"/>
</dbReference>
<dbReference type="Gene3D" id="3.40.109.10">
    <property type="entry name" value="NADH Oxidase"/>
    <property type="match status" value="1"/>
</dbReference>
<evidence type="ECO:0000256" key="6">
    <source>
        <dbReference type="ARBA" id="ARBA00023002"/>
    </source>
</evidence>
<keyword evidence="3" id="KW-0285">Flavoprotein</keyword>
<evidence type="ECO:0000256" key="2">
    <source>
        <dbReference type="ARBA" id="ARBA00007118"/>
    </source>
</evidence>
<dbReference type="InterPro" id="IPR052530">
    <property type="entry name" value="NAD(P)H_nitroreductase"/>
</dbReference>
<keyword evidence="4" id="KW-0288">FMN</keyword>
<dbReference type="InterPro" id="IPR029479">
    <property type="entry name" value="Nitroreductase"/>
</dbReference>
<dbReference type="AlphaFoldDB" id="A0A3B0SBN5"/>
<organism evidence="9">
    <name type="scientific">hydrothermal vent metagenome</name>
    <dbReference type="NCBI Taxonomy" id="652676"/>
    <lineage>
        <taxon>unclassified sequences</taxon>
        <taxon>metagenomes</taxon>
        <taxon>ecological metagenomes</taxon>
    </lineage>
</organism>
<dbReference type="PIRSF" id="PIRSF000232">
    <property type="entry name" value="YdjA"/>
    <property type="match status" value="1"/>
</dbReference>
<accession>A0A3B0SBN5</accession>
<dbReference type="InterPro" id="IPR026021">
    <property type="entry name" value="YdjA-like"/>
</dbReference>
<reference evidence="9" key="1">
    <citation type="submission" date="2018-06" db="EMBL/GenBank/DDBJ databases">
        <authorList>
            <person name="Zhirakovskaya E."/>
        </authorList>
    </citation>
    <scope>NUCLEOTIDE SEQUENCE</scope>
</reference>
<dbReference type="PANTHER" id="PTHR43821:SF1">
    <property type="entry name" value="NAD(P)H NITROREDUCTASE YDJA-RELATED"/>
    <property type="match status" value="1"/>
</dbReference>
<dbReference type="GO" id="GO:0016491">
    <property type="term" value="F:oxidoreductase activity"/>
    <property type="evidence" value="ECO:0007669"/>
    <property type="project" value="UniProtKB-KW"/>
</dbReference>
<keyword evidence="6" id="KW-0560">Oxidoreductase</keyword>
<protein>
    <recommendedName>
        <fullName evidence="8">Nitroreductase domain-containing protein</fullName>
    </recommendedName>
</protein>
<dbReference type="SUPFAM" id="SSF55469">
    <property type="entry name" value="FMN-dependent nitroreductase-like"/>
    <property type="match status" value="1"/>
</dbReference>
<sequence length="205" mass="22716">MSRKLPGPVANKDLNDLSSPLRLLQTRRSALAKFMREPGPTGAQVDQLLEMAVRVPDHGKMAPWRFIVFSGTARAKMGDVLAGRWQQLHPEHGKETIDQQRKMFLQAPVVIGVVSSITDTRKIPAIEQELSAGALCQNLLLAATTMGFGCQWITGWFAYDRDVVGKMGLEAHENIAGFIYIGTASEELTDRPRPDHKSLTTHWKG</sequence>
<dbReference type="CDD" id="cd02135">
    <property type="entry name" value="YdjA-like"/>
    <property type="match status" value="1"/>
</dbReference>